<evidence type="ECO:0000256" key="1">
    <source>
        <dbReference type="SAM" id="MobiDB-lite"/>
    </source>
</evidence>
<dbReference type="EMBL" id="LAZR01010944">
    <property type="protein sequence ID" value="KKM64224.1"/>
    <property type="molecule type" value="Genomic_DNA"/>
</dbReference>
<reference evidence="2" key="1">
    <citation type="journal article" date="2015" name="Nature">
        <title>Complex archaea that bridge the gap between prokaryotes and eukaryotes.</title>
        <authorList>
            <person name="Spang A."/>
            <person name="Saw J.H."/>
            <person name="Jorgensen S.L."/>
            <person name="Zaremba-Niedzwiedzka K."/>
            <person name="Martijn J."/>
            <person name="Lind A.E."/>
            <person name="van Eijk R."/>
            <person name="Schleper C."/>
            <person name="Guy L."/>
            <person name="Ettema T.J."/>
        </authorList>
    </citation>
    <scope>NUCLEOTIDE SEQUENCE</scope>
</reference>
<dbReference type="AlphaFoldDB" id="A0A0F9J3F2"/>
<name>A0A0F9J3F2_9ZZZZ</name>
<comment type="caution">
    <text evidence="2">The sequence shown here is derived from an EMBL/GenBank/DDBJ whole genome shotgun (WGS) entry which is preliminary data.</text>
</comment>
<feature type="region of interest" description="Disordered" evidence="1">
    <location>
        <begin position="1"/>
        <end position="34"/>
    </location>
</feature>
<feature type="compositionally biased region" description="Acidic residues" evidence="1">
    <location>
        <begin position="18"/>
        <end position="34"/>
    </location>
</feature>
<sequence length="34" mass="3998">MSLDDFDVIPDEKKPLEDPMENVDWDDEGDEDDE</sequence>
<organism evidence="2">
    <name type="scientific">marine sediment metagenome</name>
    <dbReference type="NCBI Taxonomy" id="412755"/>
    <lineage>
        <taxon>unclassified sequences</taxon>
        <taxon>metagenomes</taxon>
        <taxon>ecological metagenomes</taxon>
    </lineage>
</organism>
<protein>
    <submittedName>
        <fullName evidence="2">Uncharacterized protein</fullName>
    </submittedName>
</protein>
<proteinExistence type="predicted"/>
<evidence type="ECO:0000313" key="2">
    <source>
        <dbReference type="EMBL" id="KKM64224.1"/>
    </source>
</evidence>
<gene>
    <name evidence="2" type="ORF">LCGC14_1503620</name>
</gene>
<accession>A0A0F9J3F2</accession>